<dbReference type="PANTHER" id="PTHR30026:SF21">
    <property type="entry name" value="SLR1270 PROTEIN"/>
    <property type="match status" value="1"/>
</dbReference>
<organism evidence="9 10">
    <name type="scientific">Citrifermentans bremense</name>
    <dbReference type="NCBI Taxonomy" id="60035"/>
    <lineage>
        <taxon>Bacteria</taxon>
        <taxon>Pseudomonadati</taxon>
        <taxon>Thermodesulfobacteriota</taxon>
        <taxon>Desulfuromonadia</taxon>
        <taxon>Geobacterales</taxon>
        <taxon>Geobacteraceae</taxon>
        <taxon>Citrifermentans</taxon>
    </lineage>
</organism>
<dbReference type="InterPro" id="IPR028351">
    <property type="entry name" value="CyaE"/>
</dbReference>
<name>A0A6S6M5B3_9BACT</name>
<dbReference type="RefSeq" id="WP_185244993.1">
    <property type="nucleotide sequence ID" value="NZ_AP023213.1"/>
</dbReference>
<evidence type="ECO:0000313" key="10">
    <source>
        <dbReference type="Proteomes" id="UP000515472"/>
    </source>
</evidence>
<evidence type="ECO:0000256" key="6">
    <source>
        <dbReference type="ARBA" id="ARBA00023136"/>
    </source>
</evidence>
<dbReference type="GO" id="GO:0015562">
    <property type="term" value="F:efflux transmembrane transporter activity"/>
    <property type="evidence" value="ECO:0007669"/>
    <property type="project" value="InterPro"/>
</dbReference>
<dbReference type="GO" id="GO:0009279">
    <property type="term" value="C:cell outer membrane"/>
    <property type="evidence" value="ECO:0007669"/>
    <property type="project" value="UniProtKB-SubCell"/>
</dbReference>
<evidence type="ECO:0000256" key="4">
    <source>
        <dbReference type="ARBA" id="ARBA00022452"/>
    </source>
</evidence>
<sequence>MRRALIILALMALTGTGAARAETLTLKECLNKAAASSRGLKANTHDVAIAQEQIAIARSARLPRVDLQAGYTAQLDAQAVKFGNVVQETQDPRYPFLNLSIYNTLYDFGRTGAREARARLQRDAAQFSHSGQEQDLFLEVVRAYFGILAADKLVGAANDEVVQMTAHQKTAQALFEEGVVTRNDLLQAEVRVASSRQNLYSALNQVQNGWLYLNYLTGAPAGYRADLQEQTDIPPLPDEQAAPDLSRRGEISALRAVVSADEQTVKEAKSDYYPEIFAKFGLDYLDNSKVREQTIYAATLGLKVNLFDGAAKEARIRQAVESRARDEERMRDLEDRVRLELSTAQNDMKVALTRLQVAEKAIAQGVENLRITRDRYQEKVGTATEVIDAQTLLTQTRTDYFRSVFDLQVAAARVKRATGEL</sequence>
<keyword evidence="4" id="KW-1134">Transmembrane beta strand</keyword>
<dbReference type="PIRSF" id="PIRSF001892">
    <property type="entry name" value="CyaE"/>
    <property type="match status" value="1"/>
</dbReference>
<evidence type="ECO:0000256" key="8">
    <source>
        <dbReference type="SAM" id="SignalP"/>
    </source>
</evidence>
<comment type="subcellular location">
    <subcellularLocation>
        <location evidence="1">Cell outer membrane</location>
    </subcellularLocation>
</comment>
<dbReference type="Proteomes" id="UP000515472">
    <property type="component" value="Chromosome"/>
</dbReference>
<keyword evidence="6" id="KW-0472">Membrane</keyword>
<dbReference type="Pfam" id="PF02321">
    <property type="entry name" value="OEP"/>
    <property type="match status" value="2"/>
</dbReference>
<reference evidence="9 10" key="1">
    <citation type="submission" date="2020-06" db="EMBL/GenBank/DDBJ databases">
        <title>Interaction of electrochemicaly active bacteria, Geobacter bremensis R4 on different carbon anode.</title>
        <authorList>
            <person name="Meng L."/>
            <person name="Yoshida N."/>
        </authorList>
    </citation>
    <scope>NUCLEOTIDE SEQUENCE [LARGE SCALE GENOMIC DNA]</scope>
    <source>
        <strain evidence="9 10">R4</strain>
    </source>
</reference>
<dbReference type="SUPFAM" id="SSF56954">
    <property type="entry name" value="Outer membrane efflux proteins (OEP)"/>
    <property type="match status" value="1"/>
</dbReference>
<dbReference type="PANTHER" id="PTHR30026">
    <property type="entry name" value="OUTER MEMBRANE PROTEIN TOLC"/>
    <property type="match status" value="1"/>
</dbReference>
<dbReference type="EMBL" id="AP023213">
    <property type="protein sequence ID" value="BCG46884.1"/>
    <property type="molecule type" value="Genomic_DNA"/>
</dbReference>
<dbReference type="GO" id="GO:1990281">
    <property type="term" value="C:efflux pump complex"/>
    <property type="evidence" value="ECO:0007669"/>
    <property type="project" value="TreeGrafter"/>
</dbReference>
<dbReference type="AlphaFoldDB" id="A0A6S6M5B3"/>
<proteinExistence type="inferred from homology"/>
<evidence type="ECO:0000313" key="9">
    <source>
        <dbReference type="EMBL" id="BCG46884.1"/>
    </source>
</evidence>
<keyword evidence="7" id="KW-0998">Cell outer membrane</keyword>
<keyword evidence="10" id="KW-1185">Reference proteome</keyword>
<evidence type="ECO:0000256" key="1">
    <source>
        <dbReference type="ARBA" id="ARBA00004442"/>
    </source>
</evidence>
<evidence type="ECO:0000256" key="3">
    <source>
        <dbReference type="ARBA" id="ARBA00022448"/>
    </source>
</evidence>
<keyword evidence="3" id="KW-0813">Transport</keyword>
<keyword evidence="5" id="KW-0812">Transmembrane</keyword>
<dbReference type="Gene3D" id="1.20.1600.10">
    <property type="entry name" value="Outer membrane efflux proteins (OEP)"/>
    <property type="match status" value="1"/>
</dbReference>
<protein>
    <submittedName>
        <fullName evidence="9">Outer membrane component of tripartite multidrug resistance system</fullName>
    </submittedName>
</protein>
<feature type="signal peptide" evidence="8">
    <location>
        <begin position="1"/>
        <end position="21"/>
    </location>
</feature>
<accession>A0A6S6M5B3</accession>
<evidence type="ECO:0000256" key="5">
    <source>
        <dbReference type="ARBA" id="ARBA00022692"/>
    </source>
</evidence>
<evidence type="ECO:0000256" key="2">
    <source>
        <dbReference type="ARBA" id="ARBA00007613"/>
    </source>
</evidence>
<evidence type="ECO:0000256" key="7">
    <source>
        <dbReference type="ARBA" id="ARBA00023237"/>
    </source>
</evidence>
<dbReference type="GO" id="GO:0015288">
    <property type="term" value="F:porin activity"/>
    <property type="evidence" value="ECO:0007669"/>
    <property type="project" value="TreeGrafter"/>
</dbReference>
<feature type="chain" id="PRO_5028126205" evidence="8">
    <location>
        <begin position="22"/>
        <end position="421"/>
    </location>
</feature>
<gene>
    <name evidence="9" type="ORF">GEOBRER4_n1699</name>
</gene>
<dbReference type="InterPro" id="IPR051906">
    <property type="entry name" value="TolC-like"/>
</dbReference>
<keyword evidence="8" id="KW-0732">Signal</keyword>
<comment type="similarity">
    <text evidence="2">Belongs to the outer membrane factor (OMF) (TC 1.B.17) family.</text>
</comment>
<dbReference type="InterPro" id="IPR003423">
    <property type="entry name" value="OMP_efflux"/>
</dbReference>
<dbReference type="KEGG" id="gbn:GEOBRER4_16340"/>